<evidence type="ECO:0000256" key="1">
    <source>
        <dbReference type="SAM" id="SignalP"/>
    </source>
</evidence>
<dbReference type="EMBL" id="GISG01260739">
    <property type="protein sequence ID" value="MBA4673783.1"/>
    <property type="molecule type" value="Transcribed_RNA"/>
</dbReference>
<dbReference type="Pfam" id="PF13668">
    <property type="entry name" value="Ferritin_2"/>
    <property type="match status" value="1"/>
</dbReference>
<evidence type="ECO:0008006" key="3">
    <source>
        <dbReference type="Google" id="ProtNLM"/>
    </source>
</evidence>
<protein>
    <recommendedName>
        <fullName evidence="3">Desiccation-related protein PCC13-62</fullName>
    </recommendedName>
</protein>
<feature type="signal peptide" evidence="1">
    <location>
        <begin position="1"/>
        <end position="30"/>
    </location>
</feature>
<name>A0A7C9ESJ3_OPUST</name>
<dbReference type="InterPro" id="IPR052965">
    <property type="entry name" value="Pigment-catalase-like"/>
</dbReference>
<reference evidence="2" key="1">
    <citation type="journal article" date="2013" name="J. Plant Res.">
        <title>Effect of fungi and light on seed germination of three Opuntia species from semiarid lands of central Mexico.</title>
        <authorList>
            <person name="Delgado-Sanchez P."/>
            <person name="Jimenez-Bremont J.F."/>
            <person name="Guerrero-Gonzalez Mde L."/>
            <person name="Flores J."/>
        </authorList>
    </citation>
    <scope>NUCLEOTIDE SEQUENCE</scope>
    <source>
        <tissue evidence="2">Cladode</tissue>
    </source>
</reference>
<feature type="chain" id="PRO_5027752312" description="Desiccation-related protein PCC13-62" evidence="1">
    <location>
        <begin position="31"/>
        <end position="345"/>
    </location>
</feature>
<accession>A0A7C9ESJ3</accession>
<evidence type="ECO:0000313" key="2">
    <source>
        <dbReference type="EMBL" id="MBA4673783.1"/>
    </source>
</evidence>
<sequence length="345" mass="37988">MAILASKSSSLTSLATVVFLLLVSVGSVHSRGELDPHDLDGDLGLYDPFYDNYNPNLTCQSPFPPYTLPIYKVDILLLQFAENIEHLECDFFLWGALGYGLDKVAPELTQGGPPPIGVRKANLDKLVQAIITEFGYQEVGHLRALKRTVGGIPRPLMDLSPENFARVVDQAFEHPLDPPFDPYRDSLSFMMASYIIPYVGLNGYVGANPLIQGYVSKRLLAGLLGIEGGQDAVIRTYLYERANETAHPYNFTVAEYTNRISILRNNLGMCGIKDEGLVVPPELGAEGRICSNILSANRDSLSYARTPAEILRILYETGDEHVPGGFYPKGANGKIARSYLDGKWD</sequence>
<dbReference type="PANTHER" id="PTHR31694:SF26">
    <property type="entry name" value="OS05G0151100 PROTEIN"/>
    <property type="match status" value="1"/>
</dbReference>
<reference evidence="2" key="2">
    <citation type="submission" date="2020-07" db="EMBL/GenBank/DDBJ databases">
        <authorList>
            <person name="Vera ALvarez R."/>
            <person name="Arias-Moreno D.M."/>
            <person name="Jimenez-Jacinto V."/>
            <person name="Jimenez-Bremont J.F."/>
            <person name="Swaminathan K."/>
            <person name="Moose S.P."/>
            <person name="Guerrero-Gonzalez M.L."/>
            <person name="Marino-Ramirez L."/>
            <person name="Landsman D."/>
            <person name="Rodriguez-Kessler M."/>
            <person name="Delgado-Sanchez P."/>
        </authorList>
    </citation>
    <scope>NUCLEOTIDE SEQUENCE</scope>
    <source>
        <tissue evidence="2">Cladode</tissue>
    </source>
</reference>
<dbReference type="PANTHER" id="PTHR31694">
    <property type="entry name" value="DESICCATION-LIKE PROTEIN"/>
    <property type="match status" value="1"/>
</dbReference>
<proteinExistence type="predicted"/>
<organism evidence="2">
    <name type="scientific">Opuntia streptacantha</name>
    <name type="common">Prickly pear cactus</name>
    <name type="synonym">Opuntia cardona</name>
    <dbReference type="NCBI Taxonomy" id="393608"/>
    <lineage>
        <taxon>Eukaryota</taxon>
        <taxon>Viridiplantae</taxon>
        <taxon>Streptophyta</taxon>
        <taxon>Embryophyta</taxon>
        <taxon>Tracheophyta</taxon>
        <taxon>Spermatophyta</taxon>
        <taxon>Magnoliopsida</taxon>
        <taxon>eudicotyledons</taxon>
        <taxon>Gunneridae</taxon>
        <taxon>Pentapetalae</taxon>
        <taxon>Caryophyllales</taxon>
        <taxon>Cactineae</taxon>
        <taxon>Cactaceae</taxon>
        <taxon>Opuntioideae</taxon>
        <taxon>Opuntia</taxon>
    </lineage>
</organism>
<keyword evidence="1" id="KW-0732">Signal</keyword>
<dbReference type="AlphaFoldDB" id="A0A7C9ESJ3"/>